<name>A0AC58RPK6_TOBAC</name>
<evidence type="ECO:0000313" key="1">
    <source>
        <dbReference type="Proteomes" id="UP000790787"/>
    </source>
</evidence>
<dbReference type="RefSeq" id="XP_075074675.1">
    <property type="nucleotide sequence ID" value="XM_075218574.1"/>
</dbReference>
<reference evidence="1" key="1">
    <citation type="journal article" date="2014" name="Nat. Commun.">
        <title>The tobacco genome sequence and its comparison with those of tomato and potato.</title>
        <authorList>
            <person name="Sierro N."/>
            <person name="Battey J.N."/>
            <person name="Ouadi S."/>
            <person name="Bakaher N."/>
            <person name="Bovet L."/>
            <person name="Willig A."/>
            <person name="Goepfert S."/>
            <person name="Peitsch M.C."/>
            <person name="Ivanov N.V."/>
        </authorList>
    </citation>
    <scope>NUCLEOTIDE SEQUENCE [LARGE SCALE GENOMIC DNA]</scope>
</reference>
<sequence>MKVYIDGMLVKSTQTGDHFQHLSDTFEILCKYNMKLNPEKGVFGMASALKKQNQFEWTDECQQALKDLKSYLSNLPLLSKSKDGERLLIYLVMSKEAYPYLKKLALALIMSSGKLRPYFQYYLISVITAFPLRNILHKHELSGRLAKWSIELSEYDIIYQPRTAIKLQVLANFVANFNTNLVPETEKELLVYTRANLWTWTLFTDGSSNVKGARLGIILILPSGEIIRQAIKYYPITNNETEYEVVIVGLELARELGIKQIVIKSDSQLVVNQMHGTYVARETRMQQYLKKVQELLRQFQTWKVVQIPKEENA</sequence>
<dbReference type="Proteomes" id="UP000790787">
    <property type="component" value="Chromosome 7"/>
</dbReference>
<evidence type="ECO:0000313" key="2">
    <source>
        <dbReference type="RefSeq" id="XP_075074675.1"/>
    </source>
</evidence>
<proteinExistence type="predicted"/>
<accession>A0AC58RPK6</accession>
<organism evidence="1 2">
    <name type="scientific">Nicotiana tabacum</name>
    <name type="common">Common tobacco</name>
    <dbReference type="NCBI Taxonomy" id="4097"/>
    <lineage>
        <taxon>Eukaryota</taxon>
        <taxon>Viridiplantae</taxon>
        <taxon>Streptophyta</taxon>
        <taxon>Embryophyta</taxon>
        <taxon>Tracheophyta</taxon>
        <taxon>Spermatophyta</taxon>
        <taxon>Magnoliopsida</taxon>
        <taxon>eudicotyledons</taxon>
        <taxon>Gunneridae</taxon>
        <taxon>Pentapetalae</taxon>
        <taxon>asterids</taxon>
        <taxon>lamiids</taxon>
        <taxon>Solanales</taxon>
        <taxon>Solanaceae</taxon>
        <taxon>Nicotianoideae</taxon>
        <taxon>Nicotianeae</taxon>
        <taxon>Nicotiana</taxon>
    </lineage>
</organism>
<reference evidence="2" key="2">
    <citation type="submission" date="2025-08" db="UniProtKB">
        <authorList>
            <consortium name="RefSeq"/>
        </authorList>
    </citation>
    <scope>IDENTIFICATION</scope>
    <source>
        <tissue evidence="2">Leaf</tissue>
    </source>
</reference>
<keyword evidence="1" id="KW-1185">Reference proteome</keyword>
<protein>
    <submittedName>
        <fullName evidence="2">Uncharacterized protein LOC142162245</fullName>
    </submittedName>
</protein>
<gene>
    <name evidence="2" type="primary">LOC142162245</name>
</gene>